<dbReference type="InterPro" id="IPR002156">
    <property type="entry name" value="RNaseH_domain"/>
</dbReference>
<dbReference type="Gene3D" id="3.30.420.10">
    <property type="entry name" value="Ribonuclease H-like superfamily/Ribonuclease H"/>
    <property type="match status" value="1"/>
</dbReference>
<dbReference type="InterPro" id="IPR044730">
    <property type="entry name" value="RNase_H-like_dom_plant"/>
</dbReference>
<dbReference type="InterPro" id="IPR053151">
    <property type="entry name" value="RNase_H-like"/>
</dbReference>
<dbReference type="InterPro" id="IPR036397">
    <property type="entry name" value="RNaseH_sf"/>
</dbReference>
<gene>
    <name evidence="2" type="ORF">ACH5RR_037150</name>
</gene>
<dbReference type="PANTHER" id="PTHR47723:SF19">
    <property type="entry name" value="POLYNUCLEOTIDYL TRANSFERASE, RIBONUCLEASE H-LIKE SUPERFAMILY PROTEIN"/>
    <property type="match status" value="1"/>
</dbReference>
<dbReference type="InterPro" id="IPR012337">
    <property type="entry name" value="RNaseH-like_sf"/>
</dbReference>
<accession>A0ABD2Y5A6</accession>
<dbReference type="CDD" id="cd06222">
    <property type="entry name" value="RNase_H_like"/>
    <property type="match status" value="1"/>
</dbReference>
<keyword evidence="3" id="KW-1185">Reference proteome</keyword>
<feature type="domain" description="RNase H type-1" evidence="1">
    <location>
        <begin position="65"/>
        <end position="141"/>
    </location>
</feature>
<dbReference type="Proteomes" id="UP001630127">
    <property type="component" value="Unassembled WGS sequence"/>
</dbReference>
<dbReference type="Pfam" id="PF13456">
    <property type="entry name" value="RVT_3"/>
    <property type="match status" value="1"/>
</dbReference>
<evidence type="ECO:0000259" key="1">
    <source>
        <dbReference type="Pfam" id="PF13456"/>
    </source>
</evidence>
<proteinExistence type="predicted"/>
<dbReference type="SUPFAM" id="SSF53098">
    <property type="entry name" value="Ribonuclease H-like"/>
    <property type="match status" value="1"/>
</dbReference>
<sequence>MDVSSILAAIGMDVHNFSRINPFPPPWNSFFIFSWQIKLGNPRPRIMTSQLVAWTFSPFEAHKLNVDGSLLGNPRAAGGGMIIQTARGIPVAGFSSSLGYKTNMEVELNALLLGVQLCIDKGFPQVFVEIESLVLHKMIHGLLSIP</sequence>
<comment type="caution">
    <text evidence="2">The sequence shown here is derived from an EMBL/GenBank/DDBJ whole genome shotgun (WGS) entry which is preliminary data.</text>
</comment>
<protein>
    <recommendedName>
        <fullName evidence="1">RNase H type-1 domain-containing protein</fullName>
    </recommendedName>
</protein>
<evidence type="ECO:0000313" key="3">
    <source>
        <dbReference type="Proteomes" id="UP001630127"/>
    </source>
</evidence>
<name>A0ABD2Y5A6_9GENT</name>
<evidence type="ECO:0000313" key="2">
    <source>
        <dbReference type="EMBL" id="KAL3502701.1"/>
    </source>
</evidence>
<reference evidence="2 3" key="1">
    <citation type="submission" date="2024-11" db="EMBL/GenBank/DDBJ databases">
        <title>A near-complete genome assembly of Cinchona calisaya.</title>
        <authorList>
            <person name="Lian D.C."/>
            <person name="Zhao X.W."/>
            <person name="Wei L."/>
        </authorList>
    </citation>
    <scope>NUCLEOTIDE SEQUENCE [LARGE SCALE GENOMIC DNA]</scope>
    <source>
        <tissue evidence="2">Nenye</tissue>
    </source>
</reference>
<dbReference type="PANTHER" id="PTHR47723">
    <property type="entry name" value="OS05G0353850 PROTEIN"/>
    <property type="match status" value="1"/>
</dbReference>
<dbReference type="AlphaFoldDB" id="A0ABD2Y5A6"/>
<dbReference type="EMBL" id="JBJUIK010000015">
    <property type="protein sequence ID" value="KAL3502701.1"/>
    <property type="molecule type" value="Genomic_DNA"/>
</dbReference>
<organism evidence="2 3">
    <name type="scientific">Cinchona calisaya</name>
    <dbReference type="NCBI Taxonomy" id="153742"/>
    <lineage>
        <taxon>Eukaryota</taxon>
        <taxon>Viridiplantae</taxon>
        <taxon>Streptophyta</taxon>
        <taxon>Embryophyta</taxon>
        <taxon>Tracheophyta</taxon>
        <taxon>Spermatophyta</taxon>
        <taxon>Magnoliopsida</taxon>
        <taxon>eudicotyledons</taxon>
        <taxon>Gunneridae</taxon>
        <taxon>Pentapetalae</taxon>
        <taxon>asterids</taxon>
        <taxon>lamiids</taxon>
        <taxon>Gentianales</taxon>
        <taxon>Rubiaceae</taxon>
        <taxon>Cinchonoideae</taxon>
        <taxon>Cinchoneae</taxon>
        <taxon>Cinchona</taxon>
    </lineage>
</organism>